<keyword evidence="3" id="KW-1185">Reference proteome</keyword>
<evidence type="ECO:0000256" key="1">
    <source>
        <dbReference type="SAM" id="MobiDB-lite"/>
    </source>
</evidence>
<evidence type="ECO:0000313" key="2">
    <source>
        <dbReference type="EMBL" id="THU93262.1"/>
    </source>
</evidence>
<name>A0A4S8LUP6_DENBC</name>
<gene>
    <name evidence="2" type="ORF">K435DRAFT_725613</name>
</gene>
<organism evidence="2 3">
    <name type="scientific">Dendrothele bispora (strain CBS 962.96)</name>
    <dbReference type="NCBI Taxonomy" id="1314807"/>
    <lineage>
        <taxon>Eukaryota</taxon>
        <taxon>Fungi</taxon>
        <taxon>Dikarya</taxon>
        <taxon>Basidiomycota</taxon>
        <taxon>Agaricomycotina</taxon>
        <taxon>Agaricomycetes</taxon>
        <taxon>Agaricomycetidae</taxon>
        <taxon>Agaricales</taxon>
        <taxon>Agaricales incertae sedis</taxon>
        <taxon>Dendrothele</taxon>
    </lineage>
</organism>
<reference evidence="2 3" key="1">
    <citation type="journal article" date="2019" name="Nat. Ecol. Evol.">
        <title>Megaphylogeny resolves global patterns of mushroom evolution.</title>
        <authorList>
            <person name="Varga T."/>
            <person name="Krizsan K."/>
            <person name="Foldi C."/>
            <person name="Dima B."/>
            <person name="Sanchez-Garcia M."/>
            <person name="Sanchez-Ramirez S."/>
            <person name="Szollosi G.J."/>
            <person name="Szarkandi J.G."/>
            <person name="Papp V."/>
            <person name="Albert L."/>
            <person name="Andreopoulos W."/>
            <person name="Angelini C."/>
            <person name="Antonin V."/>
            <person name="Barry K.W."/>
            <person name="Bougher N.L."/>
            <person name="Buchanan P."/>
            <person name="Buyck B."/>
            <person name="Bense V."/>
            <person name="Catcheside P."/>
            <person name="Chovatia M."/>
            <person name="Cooper J."/>
            <person name="Damon W."/>
            <person name="Desjardin D."/>
            <person name="Finy P."/>
            <person name="Geml J."/>
            <person name="Haridas S."/>
            <person name="Hughes K."/>
            <person name="Justo A."/>
            <person name="Karasinski D."/>
            <person name="Kautmanova I."/>
            <person name="Kiss B."/>
            <person name="Kocsube S."/>
            <person name="Kotiranta H."/>
            <person name="LaButti K.M."/>
            <person name="Lechner B.E."/>
            <person name="Liimatainen K."/>
            <person name="Lipzen A."/>
            <person name="Lukacs Z."/>
            <person name="Mihaltcheva S."/>
            <person name="Morgado L.N."/>
            <person name="Niskanen T."/>
            <person name="Noordeloos M.E."/>
            <person name="Ohm R.A."/>
            <person name="Ortiz-Santana B."/>
            <person name="Ovrebo C."/>
            <person name="Racz N."/>
            <person name="Riley R."/>
            <person name="Savchenko A."/>
            <person name="Shiryaev A."/>
            <person name="Soop K."/>
            <person name="Spirin V."/>
            <person name="Szebenyi C."/>
            <person name="Tomsovsky M."/>
            <person name="Tulloss R.E."/>
            <person name="Uehling J."/>
            <person name="Grigoriev I.V."/>
            <person name="Vagvolgyi C."/>
            <person name="Papp T."/>
            <person name="Martin F.M."/>
            <person name="Miettinen O."/>
            <person name="Hibbett D.S."/>
            <person name="Nagy L.G."/>
        </authorList>
    </citation>
    <scope>NUCLEOTIDE SEQUENCE [LARGE SCALE GENOMIC DNA]</scope>
    <source>
        <strain evidence="2 3">CBS 962.96</strain>
    </source>
</reference>
<protein>
    <submittedName>
        <fullName evidence="2">Uncharacterized protein</fullName>
    </submittedName>
</protein>
<feature type="region of interest" description="Disordered" evidence="1">
    <location>
        <begin position="96"/>
        <end position="115"/>
    </location>
</feature>
<dbReference type="EMBL" id="ML179253">
    <property type="protein sequence ID" value="THU93262.1"/>
    <property type="molecule type" value="Genomic_DNA"/>
</dbReference>
<proteinExistence type="predicted"/>
<dbReference type="AlphaFoldDB" id="A0A4S8LUP6"/>
<sequence>MWYDCQETQYKNSNHLNEPTPPDQSYQFPSPRKIVEKLLDENMCPECRVWPKFSVKPWLHGFIPDYELHTWQGELFPKYSFSLRDRHFFCWSHCPDGDEVKPGGSRSSRGRRNSF</sequence>
<dbReference type="Proteomes" id="UP000297245">
    <property type="component" value="Unassembled WGS sequence"/>
</dbReference>
<evidence type="ECO:0000313" key="3">
    <source>
        <dbReference type="Proteomes" id="UP000297245"/>
    </source>
</evidence>
<accession>A0A4S8LUP6</accession>